<sequence length="184" mass="20573">MFNLRSTVAAGLMLSLVAMPVVAGAEDNDSSWWPRWGMGRMMMGQWGMGGPMGGYDSDQMLDRVDGRLAFLKTELKITEEQMPSWDELAGVIRSTAESHNALMQDMLKEFQDGEFVKKPLPERLAYQQKHLEARLEQVKTVRAAVEKLYAKLSAEQRRVADEIVLPMMGMGMGRSGIGPGMMSR</sequence>
<reference evidence="2 3" key="1">
    <citation type="submission" date="2023-11" db="EMBL/GenBank/DDBJ databases">
        <authorList>
            <person name="Panchal A.K."/>
            <person name="Meaney J.S."/>
            <person name="Karas B.J."/>
            <person name="diCenzo G.C."/>
        </authorList>
    </citation>
    <scope>NUCLEOTIDE SEQUENCE [LARGE SCALE GENOMIC DNA]</scope>
    <source>
        <strain evidence="2 3">NZP2235</strain>
    </source>
</reference>
<name>A0ABZ0VPB3_9HYPH</name>
<keyword evidence="1" id="KW-0732">Signal</keyword>
<feature type="signal peptide" evidence="1">
    <location>
        <begin position="1"/>
        <end position="23"/>
    </location>
</feature>
<evidence type="ECO:0000256" key="1">
    <source>
        <dbReference type="SAM" id="SignalP"/>
    </source>
</evidence>
<dbReference type="EMBL" id="CP139858">
    <property type="protein sequence ID" value="WQB99083.1"/>
    <property type="molecule type" value="Genomic_DNA"/>
</dbReference>
<feature type="chain" id="PRO_5046095331" evidence="1">
    <location>
        <begin position="24"/>
        <end position="184"/>
    </location>
</feature>
<protein>
    <submittedName>
        <fullName evidence="2">Spy/CpxP family protein refolding chaperone</fullName>
    </submittedName>
</protein>
<proteinExistence type="predicted"/>
<accession>A0ABZ0VPB3</accession>
<dbReference type="Pfam" id="PF07813">
    <property type="entry name" value="LTXXQ"/>
    <property type="match status" value="1"/>
</dbReference>
<organism evidence="2 3">
    <name type="scientific">Mesorhizobium huakuii</name>
    <dbReference type="NCBI Taxonomy" id="28104"/>
    <lineage>
        <taxon>Bacteria</taxon>
        <taxon>Pseudomonadati</taxon>
        <taxon>Pseudomonadota</taxon>
        <taxon>Alphaproteobacteria</taxon>
        <taxon>Hyphomicrobiales</taxon>
        <taxon>Phyllobacteriaceae</taxon>
        <taxon>Mesorhizobium</taxon>
    </lineage>
</organism>
<evidence type="ECO:0000313" key="3">
    <source>
        <dbReference type="Proteomes" id="UP001322481"/>
    </source>
</evidence>
<gene>
    <name evidence="2" type="ORF">U0R22_003253</name>
</gene>
<dbReference type="InterPro" id="IPR012899">
    <property type="entry name" value="LTXXQ"/>
</dbReference>
<evidence type="ECO:0000313" key="2">
    <source>
        <dbReference type="EMBL" id="WQB99083.1"/>
    </source>
</evidence>
<dbReference type="Proteomes" id="UP001322481">
    <property type="component" value="Chromosome"/>
</dbReference>
<dbReference type="RefSeq" id="WP_322419159.1">
    <property type="nucleotide sequence ID" value="NZ_CP139858.1"/>
</dbReference>
<keyword evidence="3" id="KW-1185">Reference proteome</keyword>